<evidence type="ECO:0000256" key="4">
    <source>
        <dbReference type="ARBA" id="ARBA00022475"/>
    </source>
</evidence>
<protein>
    <submittedName>
        <fullName evidence="9">Peptide/nickel transport system ATP-binding protein</fullName>
    </submittedName>
</protein>
<dbReference type="SUPFAM" id="SSF52540">
    <property type="entry name" value="P-loop containing nucleoside triphosphate hydrolases"/>
    <property type="match status" value="1"/>
</dbReference>
<keyword evidence="5" id="KW-0547">Nucleotide-binding</keyword>
<dbReference type="InterPro" id="IPR050388">
    <property type="entry name" value="ABC_Ni/Peptide_Import"/>
</dbReference>
<dbReference type="GO" id="GO:0005886">
    <property type="term" value="C:plasma membrane"/>
    <property type="evidence" value="ECO:0007669"/>
    <property type="project" value="UniProtKB-SubCell"/>
</dbReference>
<reference evidence="9 10" key="1">
    <citation type="submission" date="2019-03" db="EMBL/GenBank/DDBJ databases">
        <title>Genomic Encyclopedia of Type Strains, Phase IV (KMG-IV): sequencing the most valuable type-strain genomes for metagenomic binning, comparative biology and taxonomic classification.</title>
        <authorList>
            <person name="Goeker M."/>
        </authorList>
    </citation>
    <scope>NUCLEOTIDE SEQUENCE [LARGE SCALE GENOMIC DNA]</scope>
    <source>
        <strain evidence="9 10">DSM 102969</strain>
    </source>
</reference>
<comment type="subcellular location">
    <subcellularLocation>
        <location evidence="1">Cell inner membrane</location>
        <topology evidence="1">Peripheral membrane protein</topology>
    </subcellularLocation>
</comment>
<evidence type="ECO:0000313" key="9">
    <source>
        <dbReference type="EMBL" id="TDP87773.1"/>
    </source>
</evidence>
<dbReference type="FunFam" id="3.40.50.300:FF:000016">
    <property type="entry name" value="Oligopeptide ABC transporter ATP-binding component"/>
    <property type="match status" value="1"/>
</dbReference>
<dbReference type="PROSITE" id="PS50893">
    <property type="entry name" value="ABC_TRANSPORTER_2"/>
    <property type="match status" value="1"/>
</dbReference>
<dbReference type="Pfam" id="PF08352">
    <property type="entry name" value="oligo_HPY"/>
    <property type="match status" value="1"/>
</dbReference>
<proteinExistence type="inferred from homology"/>
<evidence type="ECO:0000256" key="7">
    <source>
        <dbReference type="ARBA" id="ARBA00023136"/>
    </source>
</evidence>
<dbReference type="GO" id="GO:0005524">
    <property type="term" value="F:ATP binding"/>
    <property type="evidence" value="ECO:0007669"/>
    <property type="project" value="UniProtKB-KW"/>
</dbReference>
<keyword evidence="3" id="KW-0813">Transport</keyword>
<comment type="similarity">
    <text evidence="2">Belongs to the ABC transporter superfamily.</text>
</comment>
<dbReference type="InterPro" id="IPR003593">
    <property type="entry name" value="AAA+_ATPase"/>
</dbReference>
<keyword evidence="10" id="KW-1185">Reference proteome</keyword>
<dbReference type="PROSITE" id="PS00211">
    <property type="entry name" value="ABC_TRANSPORTER_1"/>
    <property type="match status" value="1"/>
</dbReference>
<organism evidence="9 10">
    <name type="scientific">Oharaeibacter diazotrophicus</name>
    <dbReference type="NCBI Taxonomy" id="1920512"/>
    <lineage>
        <taxon>Bacteria</taxon>
        <taxon>Pseudomonadati</taxon>
        <taxon>Pseudomonadota</taxon>
        <taxon>Alphaproteobacteria</taxon>
        <taxon>Hyphomicrobiales</taxon>
        <taxon>Pleomorphomonadaceae</taxon>
        <taxon>Oharaeibacter</taxon>
    </lineage>
</organism>
<dbReference type="SMART" id="SM00382">
    <property type="entry name" value="AAA"/>
    <property type="match status" value="1"/>
</dbReference>
<dbReference type="PANTHER" id="PTHR43297">
    <property type="entry name" value="OLIGOPEPTIDE TRANSPORT ATP-BINDING PROTEIN APPD"/>
    <property type="match status" value="1"/>
</dbReference>
<keyword evidence="6 9" id="KW-0067">ATP-binding</keyword>
<evidence type="ECO:0000256" key="3">
    <source>
        <dbReference type="ARBA" id="ARBA00022448"/>
    </source>
</evidence>
<evidence type="ECO:0000256" key="2">
    <source>
        <dbReference type="ARBA" id="ARBA00005417"/>
    </source>
</evidence>
<gene>
    <name evidence="9" type="ORF">EDD54_1672</name>
</gene>
<evidence type="ECO:0000256" key="1">
    <source>
        <dbReference type="ARBA" id="ARBA00004417"/>
    </source>
</evidence>
<evidence type="ECO:0000256" key="5">
    <source>
        <dbReference type="ARBA" id="ARBA00022741"/>
    </source>
</evidence>
<comment type="caution">
    <text evidence="9">The sequence shown here is derived from an EMBL/GenBank/DDBJ whole genome shotgun (WGS) entry which is preliminary data.</text>
</comment>
<dbReference type="Pfam" id="PF00005">
    <property type="entry name" value="ABC_tran"/>
    <property type="match status" value="1"/>
</dbReference>
<evidence type="ECO:0000259" key="8">
    <source>
        <dbReference type="PROSITE" id="PS50893"/>
    </source>
</evidence>
<dbReference type="AlphaFoldDB" id="A0A4R6RM72"/>
<dbReference type="GO" id="GO:0016887">
    <property type="term" value="F:ATP hydrolysis activity"/>
    <property type="evidence" value="ECO:0007669"/>
    <property type="project" value="InterPro"/>
</dbReference>
<feature type="domain" description="ABC transporter" evidence="8">
    <location>
        <begin position="9"/>
        <end position="255"/>
    </location>
</feature>
<dbReference type="GO" id="GO:0015833">
    <property type="term" value="P:peptide transport"/>
    <property type="evidence" value="ECO:0007669"/>
    <property type="project" value="InterPro"/>
</dbReference>
<dbReference type="EMBL" id="SNXY01000006">
    <property type="protein sequence ID" value="TDP87773.1"/>
    <property type="molecule type" value="Genomic_DNA"/>
</dbReference>
<evidence type="ECO:0000313" key="10">
    <source>
        <dbReference type="Proteomes" id="UP000294547"/>
    </source>
</evidence>
<dbReference type="GO" id="GO:0055085">
    <property type="term" value="P:transmembrane transport"/>
    <property type="evidence" value="ECO:0007669"/>
    <property type="project" value="UniProtKB-ARBA"/>
</dbReference>
<evidence type="ECO:0000256" key="6">
    <source>
        <dbReference type="ARBA" id="ARBA00022840"/>
    </source>
</evidence>
<accession>A0A4R6RM72</accession>
<dbReference type="Proteomes" id="UP000294547">
    <property type="component" value="Unassembled WGS sequence"/>
</dbReference>
<dbReference type="InterPro" id="IPR027417">
    <property type="entry name" value="P-loop_NTPase"/>
</dbReference>
<sequence>MSAPLLDIVGLSAVSDRDGGAPVLSDVSLRLERGRVRGLVGESGAGKSTIAKALLGILPRTVRVVGGHVLFEGRDLLAMAAAERRRVLGTEIVLIPQDPMTSLNPSRRIGAQIVDGLVVGRGLGRREATARAAAMLAEVQIRDPERVMRSYPHELSGGMRQRVLIAAAFVMEPKLVVADEPTTALDVTVQKQILRLIRGLQEAHGTAVVFVTHDLGVVAKICDDVTLLWTGRVVEAGPVEAMLTRPTHPYTRALIAASPRHDRPEEGLAPVPEAVFAGLRREAAALDGEPRHGR</sequence>
<keyword evidence="7" id="KW-0472">Membrane</keyword>
<dbReference type="InterPro" id="IPR003439">
    <property type="entry name" value="ABC_transporter-like_ATP-bd"/>
</dbReference>
<dbReference type="Gene3D" id="3.40.50.300">
    <property type="entry name" value="P-loop containing nucleotide triphosphate hydrolases"/>
    <property type="match status" value="1"/>
</dbReference>
<dbReference type="RefSeq" id="WP_126541511.1">
    <property type="nucleotide sequence ID" value="NZ_BSPM01000008.1"/>
</dbReference>
<keyword evidence="4" id="KW-1003">Cell membrane</keyword>
<name>A0A4R6RM72_9HYPH</name>
<dbReference type="PANTHER" id="PTHR43297:SF2">
    <property type="entry name" value="DIPEPTIDE TRANSPORT ATP-BINDING PROTEIN DPPD"/>
    <property type="match status" value="1"/>
</dbReference>
<dbReference type="CDD" id="cd03257">
    <property type="entry name" value="ABC_NikE_OppD_transporters"/>
    <property type="match status" value="1"/>
</dbReference>
<dbReference type="InterPro" id="IPR017871">
    <property type="entry name" value="ABC_transporter-like_CS"/>
</dbReference>
<dbReference type="OrthoDB" id="9815712at2"/>
<dbReference type="InterPro" id="IPR013563">
    <property type="entry name" value="Oligopep_ABC_C"/>
</dbReference>